<protein>
    <submittedName>
        <fullName evidence="1">SRPBCC family protein</fullName>
    </submittedName>
</protein>
<gene>
    <name evidence="1" type="ORF">ACFSCS_01450</name>
</gene>
<keyword evidence="2" id="KW-1185">Reference proteome</keyword>
<accession>A0ABW4RRA0</accession>
<dbReference type="Proteomes" id="UP001597326">
    <property type="component" value="Unassembled WGS sequence"/>
</dbReference>
<dbReference type="CDD" id="cd07825">
    <property type="entry name" value="SRPBCC_7"/>
    <property type="match status" value="1"/>
</dbReference>
<proteinExistence type="predicted"/>
<dbReference type="SUPFAM" id="SSF55961">
    <property type="entry name" value="Bet v1-like"/>
    <property type="match status" value="1"/>
</dbReference>
<comment type="caution">
    <text evidence="1">The sequence shown here is derived from an EMBL/GenBank/DDBJ whole genome shotgun (WGS) entry which is preliminary data.</text>
</comment>
<dbReference type="RefSeq" id="WP_343871931.1">
    <property type="nucleotide sequence ID" value="NZ_BAAAIX010000003.1"/>
</dbReference>
<organism evidence="1 2">
    <name type="scientific">Luteococcus peritonei</name>
    <dbReference type="NCBI Taxonomy" id="88874"/>
    <lineage>
        <taxon>Bacteria</taxon>
        <taxon>Bacillati</taxon>
        <taxon>Actinomycetota</taxon>
        <taxon>Actinomycetes</taxon>
        <taxon>Propionibacteriales</taxon>
        <taxon>Propionibacteriaceae</taxon>
        <taxon>Luteococcus</taxon>
    </lineage>
</organism>
<sequence length="154" mass="16874">MADNENVTVSRVIDAPAKDIYEFLTLPRNHVALDGSDMVRGAVNGDQRLSAVGDVFTMDMYADSQGGDYQRDNHVSGLVENKVVAWKPAKPGEQPGGWEWVYTLEPQGSEATEVTLSYDWSEVTDAKLKARFPMIPKEALEASLGNLAQAVSEK</sequence>
<reference evidence="2" key="1">
    <citation type="journal article" date="2019" name="Int. J. Syst. Evol. Microbiol.">
        <title>The Global Catalogue of Microorganisms (GCM) 10K type strain sequencing project: providing services to taxonomists for standard genome sequencing and annotation.</title>
        <authorList>
            <consortium name="The Broad Institute Genomics Platform"/>
            <consortium name="The Broad Institute Genome Sequencing Center for Infectious Disease"/>
            <person name="Wu L."/>
            <person name="Ma J."/>
        </authorList>
    </citation>
    <scope>NUCLEOTIDE SEQUENCE [LARGE SCALE GENOMIC DNA]</scope>
    <source>
        <strain evidence="2">CAIM 431</strain>
    </source>
</reference>
<evidence type="ECO:0000313" key="1">
    <source>
        <dbReference type="EMBL" id="MFD1888851.1"/>
    </source>
</evidence>
<dbReference type="Gene3D" id="3.30.530.20">
    <property type="match status" value="1"/>
</dbReference>
<dbReference type="InterPro" id="IPR023393">
    <property type="entry name" value="START-like_dom_sf"/>
</dbReference>
<dbReference type="EMBL" id="JBHUFZ010000003">
    <property type="protein sequence ID" value="MFD1888851.1"/>
    <property type="molecule type" value="Genomic_DNA"/>
</dbReference>
<evidence type="ECO:0000313" key="2">
    <source>
        <dbReference type="Proteomes" id="UP001597326"/>
    </source>
</evidence>
<name>A0ABW4RRA0_9ACTN</name>